<evidence type="ECO:0008006" key="3">
    <source>
        <dbReference type="Google" id="ProtNLM"/>
    </source>
</evidence>
<sequence>MFGRDRADTIVTRSMVPVYHVNGERFGNNQYIGGQFVIDNESQLWSIGSGGLISGSAPPRNSVFPHKVQFSDGKPFDQVISVDNYHYLHAYAVRADGSVWAWGMNNRLGTLARDPKTWRAPREYFAGLESYIEPGGPVENLNGTPYPIEVFKPDGSSFDDAVQVVTHTGTTLVLTSGGEIWGWGYPARVWPWPDLQAGDNIFGKSEKYYQPVMSVVSEVAAPAKITRLDIAQTFAAGMADDGTVFTWGWNNIASLGHGEMETTNPPGRIRDTRDMRDFPEDSWPWISEGRYLQNVKEVALVDNGTLILKEDGRVFYQGTHYTGDGRYVSTEKMRQTIITPENVPVLNPVLRRDGTQFDNIAAITSDRGYRMYMLDEDGVFWHWGRDIESRSQDSYYGLYPERLPFARFDKDLNEWVEIHPR</sequence>
<dbReference type="AlphaFoldDB" id="A0A1N6Y8V2"/>
<protein>
    <recommendedName>
        <fullName evidence="3">Regulator of chromosome condensation (RCC1) repeat-containing protein</fullName>
    </recommendedName>
</protein>
<dbReference type="InterPro" id="IPR000408">
    <property type="entry name" value="Reg_chr_condens"/>
</dbReference>
<gene>
    <name evidence="1" type="ORF">SAMN05920897_1431</name>
</gene>
<dbReference type="EMBL" id="FTMS01000043">
    <property type="protein sequence ID" value="SIR10990.1"/>
    <property type="molecule type" value="Genomic_DNA"/>
</dbReference>
<proteinExistence type="predicted"/>
<evidence type="ECO:0000313" key="2">
    <source>
        <dbReference type="Proteomes" id="UP000186400"/>
    </source>
</evidence>
<accession>A0A1N6Y8V2</accession>
<dbReference type="STRING" id="159291.SAMN05920897_1431"/>
<dbReference type="PANTHER" id="PTHR45982:SF1">
    <property type="entry name" value="REGULATOR OF CHROMOSOME CONDENSATION"/>
    <property type="match status" value="1"/>
</dbReference>
<keyword evidence="2" id="KW-1185">Reference proteome</keyword>
<dbReference type="SUPFAM" id="SSF50985">
    <property type="entry name" value="RCC1/BLIP-II"/>
    <property type="match status" value="1"/>
</dbReference>
<reference evidence="1 2" key="1">
    <citation type="submission" date="2017-01" db="EMBL/GenBank/DDBJ databases">
        <authorList>
            <person name="Mah S.A."/>
            <person name="Swanson W.J."/>
            <person name="Moy G.W."/>
            <person name="Vacquier V.D."/>
        </authorList>
    </citation>
    <scope>NUCLEOTIDE SEQUENCE [LARGE SCALE GENOMIC DNA]</scope>
    <source>
        <strain evidence="1 2">ASpG1</strain>
    </source>
</reference>
<dbReference type="PANTHER" id="PTHR45982">
    <property type="entry name" value="REGULATOR OF CHROMOSOME CONDENSATION"/>
    <property type="match status" value="1"/>
</dbReference>
<dbReference type="InterPro" id="IPR051553">
    <property type="entry name" value="Ran_GTPase-activating"/>
</dbReference>
<dbReference type="PROSITE" id="PS50012">
    <property type="entry name" value="RCC1_3"/>
    <property type="match status" value="1"/>
</dbReference>
<dbReference type="Gene3D" id="2.130.10.30">
    <property type="entry name" value="Regulator of chromosome condensation 1/beta-lactamase-inhibitor protein II"/>
    <property type="match status" value="2"/>
</dbReference>
<name>A0A1N6Y8V2_9SPIO</name>
<organism evidence="1 2">
    <name type="scientific">Alkalispirochaeta americana</name>
    <dbReference type="NCBI Taxonomy" id="159291"/>
    <lineage>
        <taxon>Bacteria</taxon>
        <taxon>Pseudomonadati</taxon>
        <taxon>Spirochaetota</taxon>
        <taxon>Spirochaetia</taxon>
        <taxon>Spirochaetales</taxon>
        <taxon>Spirochaetaceae</taxon>
        <taxon>Alkalispirochaeta</taxon>
    </lineage>
</organism>
<dbReference type="InterPro" id="IPR009091">
    <property type="entry name" value="RCC1/BLIP-II"/>
</dbReference>
<evidence type="ECO:0000313" key="1">
    <source>
        <dbReference type="EMBL" id="SIR10990.1"/>
    </source>
</evidence>
<dbReference type="Proteomes" id="UP000186400">
    <property type="component" value="Unassembled WGS sequence"/>
</dbReference>